<evidence type="ECO:0000313" key="12">
    <source>
        <dbReference type="Proteomes" id="UP000694422"/>
    </source>
</evidence>
<dbReference type="InterPro" id="IPR050160">
    <property type="entry name" value="MHC/Immunoglobulin"/>
</dbReference>
<organism evidence="11 12">
    <name type="scientific">Spermophilus dauricus</name>
    <name type="common">Daurian ground squirrel</name>
    <dbReference type="NCBI Taxonomy" id="99837"/>
    <lineage>
        <taxon>Eukaryota</taxon>
        <taxon>Metazoa</taxon>
        <taxon>Chordata</taxon>
        <taxon>Craniata</taxon>
        <taxon>Vertebrata</taxon>
        <taxon>Euteleostomi</taxon>
        <taxon>Mammalia</taxon>
        <taxon>Eutheria</taxon>
        <taxon>Euarchontoglires</taxon>
        <taxon>Glires</taxon>
        <taxon>Rodentia</taxon>
        <taxon>Sciuromorpha</taxon>
        <taxon>Sciuridae</taxon>
        <taxon>Xerinae</taxon>
        <taxon>Marmotini</taxon>
        <taxon>Spermophilus</taxon>
    </lineage>
</organism>
<evidence type="ECO:0000256" key="2">
    <source>
        <dbReference type="ARBA" id="ARBA00007394"/>
    </source>
</evidence>
<dbReference type="PROSITE" id="PS00290">
    <property type="entry name" value="IG_MHC"/>
    <property type="match status" value="1"/>
</dbReference>
<protein>
    <submittedName>
        <fullName evidence="11">Major histocompatibility complex, class II, DO beta</fullName>
    </submittedName>
</protein>
<keyword evidence="3" id="KW-0812">Transmembrane</keyword>
<dbReference type="FunFam" id="3.10.320.10:FF:000001">
    <property type="entry name" value="HLA class II histocompatibility antigen, DRB1-1 beta chain"/>
    <property type="match status" value="1"/>
</dbReference>
<dbReference type="GO" id="GO:0002504">
    <property type="term" value="P:antigen processing and presentation of peptide or polysaccharide antigen via MHC class II"/>
    <property type="evidence" value="ECO:0007669"/>
    <property type="project" value="UniProtKB-KW"/>
</dbReference>
<comment type="subcellular location">
    <subcellularLocation>
        <location evidence="1">Membrane</location>
        <topology evidence="1">Single-pass type I membrane protein</topology>
    </subcellularLocation>
</comment>
<accession>A0A8C9QPU7</accession>
<evidence type="ECO:0000313" key="11">
    <source>
        <dbReference type="Ensembl" id="ENSSDAP00000025349.1"/>
    </source>
</evidence>
<evidence type="ECO:0000256" key="7">
    <source>
        <dbReference type="ARBA" id="ARBA00023136"/>
    </source>
</evidence>
<dbReference type="InterPro" id="IPR013783">
    <property type="entry name" value="Ig-like_fold"/>
</dbReference>
<evidence type="ECO:0000259" key="10">
    <source>
        <dbReference type="PROSITE" id="PS50835"/>
    </source>
</evidence>
<dbReference type="Pfam" id="PF00969">
    <property type="entry name" value="MHC_II_beta"/>
    <property type="match status" value="1"/>
</dbReference>
<evidence type="ECO:0000256" key="6">
    <source>
        <dbReference type="ARBA" id="ARBA00023130"/>
    </source>
</evidence>
<reference evidence="11" key="1">
    <citation type="submission" date="2025-08" db="UniProtKB">
        <authorList>
            <consortium name="Ensembl"/>
        </authorList>
    </citation>
    <scope>IDENTIFICATION</scope>
</reference>
<dbReference type="AlphaFoldDB" id="A0A8C9QPU7"/>
<dbReference type="Ensembl" id="ENSSDAT00000028990.1">
    <property type="protein sequence ID" value="ENSSDAP00000025349.1"/>
    <property type="gene ID" value="ENSSDAG00000021509.1"/>
</dbReference>
<dbReference type="PANTHER" id="PTHR19944:SF43">
    <property type="entry name" value="HLA CLASS II HISTOCOMPATIBILITY ANTIGEN, DO BETA CHAIN"/>
    <property type="match status" value="1"/>
</dbReference>
<keyword evidence="8" id="KW-0325">Glycoprotein</keyword>
<dbReference type="Pfam" id="PF07654">
    <property type="entry name" value="C1-set"/>
    <property type="match status" value="1"/>
</dbReference>
<dbReference type="InterPro" id="IPR000353">
    <property type="entry name" value="MHC_II_b_N"/>
</dbReference>
<dbReference type="SMART" id="SM00921">
    <property type="entry name" value="MHC_II_beta"/>
    <property type="match status" value="1"/>
</dbReference>
<proteinExistence type="inferred from homology"/>
<dbReference type="InterPro" id="IPR014745">
    <property type="entry name" value="MHC_II_a/b_N"/>
</dbReference>
<dbReference type="GO" id="GO:0002250">
    <property type="term" value="P:adaptive immune response"/>
    <property type="evidence" value="ECO:0007669"/>
    <property type="project" value="UniProtKB-KW"/>
</dbReference>
<dbReference type="InterPro" id="IPR036179">
    <property type="entry name" value="Ig-like_dom_sf"/>
</dbReference>
<comment type="similarity">
    <text evidence="2">Belongs to the MHC class II family.</text>
</comment>
<keyword evidence="12" id="KW-1185">Reference proteome</keyword>
<keyword evidence="4" id="KW-0391">Immunity</keyword>
<keyword evidence="5" id="KW-1133">Transmembrane helix</keyword>
<evidence type="ECO:0000256" key="3">
    <source>
        <dbReference type="ARBA" id="ARBA00022692"/>
    </source>
</evidence>
<dbReference type="Gene3D" id="3.10.320.10">
    <property type="entry name" value="Class II Histocompatibility Antigen, M Beta Chain, Chain B, domain 1"/>
    <property type="match status" value="1"/>
</dbReference>
<dbReference type="Proteomes" id="UP000694422">
    <property type="component" value="Unplaced"/>
</dbReference>
<dbReference type="GO" id="GO:0042613">
    <property type="term" value="C:MHC class II protein complex"/>
    <property type="evidence" value="ECO:0007669"/>
    <property type="project" value="UniProtKB-KW"/>
</dbReference>
<dbReference type="InterPro" id="IPR007110">
    <property type="entry name" value="Ig-like_dom"/>
</dbReference>
<reference evidence="11" key="2">
    <citation type="submission" date="2025-09" db="UniProtKB">
        <authorList>
            <consortium name="Ensembl"/>
        </authorList>
    </citation>
    <scope>IDENTIFICATION</scope>
</reference>
<evidence type="ECO:0000256" key="4">
    <source>
        <dbReference type="ARBA" id="ARBA00022859"/>
    </source>
</evidence>
<dbReference type="PROSITE" id="PS50835">
    <property type="entry name" value="IG_LIKE"/>
    <property type="match status" value="1"/>
</dbReference>
<evidence type="ECO:0000256" key="8">
    <source>
        <dbReference type="ARBA" id="ARBA00023180"/>
    </source>
</evidence>
<evidence type="ECO:0000256" key="5">
    <source>
        <dbReference type="ARBA" id="ARBA00022989"/>
    </source>
</evidence>
<keyword evidence="7" id="KW-0472">Membrane</keyword>
<name>A0A8C9QPU7_SPEDA</name>
<evidence type="ECO:0000256" key="9">
    <source>
        <dbReference type="ARBA" id="ARBA00023182"/>
    </source>
</evidence>
<dbReference type="InterPro" id="IPR003006">
    <property type="entry name" value="Ig/MHC_CS"/>
</dbReference>
<dbReference type="FunFam" id="2.60.40.10:FF:000116">
    <property type="entry name" value="HLA class II histocompatibility antigen, DRB1-1 beta chain"/>
    <property type="match status" value="1"/>
</dbReference>
<dbReference type="SUPFAM" id="SSF48726">
    <property type="entry name" value="Immunoglobulin"/>
    <property type="match status" value="1"/>
</dbReference>
<keyword evidence="6" id="KW-1064">Adaptive immunity</keyword>
<dbReference type="Gene3D" id="2.60.40.10">
    <property type="entry name" value="Immunoglobulins"/>
    <property type="match status" value="1"/>
</dbReference>
<dbReference type="InterPro" id="IPR011162">
    <property type="entry name" value="MHC_I/II-like_Ag-recog"/>
</dbReference>
<keyword evidence="9" id="KW-0491">MHC II</keyword>
<dbReference type="InterPro" id="IPR003597">
    <property type="entry name" value="Ig_C1-set"/>
</dbReference>
<dbReference type="SUPFAM" id="SSF54452">
    <property type="entry name" value="MHC antigen-recognition domain"/>
    <property type="match status" value="1"/>
</dbReference>
<evidence type="ECO:0000256" key="1">
    <source>
        <dbReference type="ARBA" id="ARBA00004479"/>
    </source>
</evidence>
<feature type="domain" description="Ig-like" evidence="10">
    <location>
        <begin position="130"/>
        <end position="218"/>
    </location>
</feature>
<dbReference type="SMART" id="SM00407">
    <property type="entry name" value="IGc1"/>
    <property type="match status" value="1"/>
</dbReference>
<dbReference type="PANTHER" id="PTHR19944">
    <property type="entry name" value="MHC CLASS II-RELATED"/>
    <property type="match status" value="1"/>
</dbReference>
<sequence length="253" mass="28774">MNPLSVGSGLNSLIFRAIPVLEVALSWSPSFFSPLEDFVIQAKADCYFTNGTEKVQFVVRFIFNLEEYARFDSDLGVFVALTELGLLDAEQWNNRPDILERSRASVDMLCRHNYNLGAPFTHTLNRRVQPEVTVYPEKTPFLHQHNLLLCSVTGFYPGDIKIRWFWNGQEERAGVMSTGLIRNGDWTFQTMVMLEVSPSPGDVYSCLVEHPSLPSPVSVEWSELWFDHFGKSIGGCVIFHQKTCNSTCIRRVL</sequence>